<reference evidence="5 6" key="1">
    <citation type="journal article" date="2023" name="Plants (Basel)">
        <title>Bridging the Gap: Combining Genomics and Transcriptomics Approaches to Understand Stylosanthes scabra, an Orphan Legume from the Brazilian Caatinga.</title>
        <authorList>
            <person name="Ferreira-Neto J.R.C."/>
            <person name="da Silva M.D."/>
            <person name="Binneck E."/>
            <person name="de Melo N.F."/>
            <person name="da Silva R.H."/>
            <person name="de Melo A.L.T.M."/>
            <person name="Pandolfi V."/>
            <person name="Bustamante F.O."/>
            <person name="Brasileiro-Vidal A.C."/>
            <person name="Benko-Iseppon A.M."/>
        </authorList>
    </citation>
    <scope>NUCLEOTIDE SEQUENCE [LARGE SCALE GENOMIC DNA]</scope>
    <source>
        <tissue evidence="5">Leaves</tissue>
    </source>
</reference>
<keyword evidence="4" id="KW-0131">Cell cycle</keyword>
<keyword evidence="6" id="KW-1185">Reference proteome</keyword>
<evidence type="ECO:0000256" key="4">
    <source>
        <dbReference type="ARBA" id="ARBA00023306"/>
    </source>
</evidence>
<evidence type="ECO:0000256" key="2">
    <source>
        <dbReference type="ARBA" id="ARBA00022776"/>
    </source>
</evidence>
<proteinExistence type="predicted"/>
<organism evidence="5 6">
    <name type="scientific">Stylosanthes scabra</name>
    <dbReference type="NCBI Taxonomy" id="79078"/>
    <lineage>
        <taxon>Eukaryota</taxon>
        <taxon>Viridiplantae</taxon>
        <taxon>Streptophyta</taxon>
        <taxon>Embryophyta</taxon>
        <taxon>Tracheophyta</taxon>
        <taxon>Spermatophyta</taxon>
        <taxon>Magnoliopsida</taxon>
        <taxon>eudicotyledons</taxon>
        <taxon>Gunneridae</taxon>
        <taxon>Pentapetalae</taxon>
        <taxon>rosids</taxon>
        <taxon>fabids</taxon>
        <taxon>Fabales</taxon>
        <taxon>Fabaceae</taxon>
        <taxon>Papilionoideae</taxon>
        <taxon>50 kb inversion clade</taxon>
        <taxon>dalbergioids sensu lato</taxon>
        <taxon>Dalbergieae</taxon>
        <taxon>Pterocarpus clade</taxon>
        <taxon>Stylosanthes</taxon>
    </lineage>
</organism>
<dbReference type="Proteomes" id="UP001341840">
    <property type="component" value="Unassembled WGS sequence"/>
</dbReference>
<evidence type="ECO:0000256" key="1">
    <source>
        <dbReference type="ARBA" id="ARBA00022618"/>
    </source>
</evidence>
<dbReference type="PANTHER" id="PTHR18937:SF12">
    <property type="entry name" value="STRUCTURAL MAINTENANCE OF CHROMOSOMES PROTEIN"/>
    <property type="match status" value="1"/>
</dbReference>
<protein>
    <submittedName>
        <fullName evidence="5">Uncharacterized protein</fullName>
    </submittedName>
</protein>
<dbReference type="Gene3D" id="3.40.50.300">
    <property type="entry name" value="P-loop containing nucleotide triphosphate hydrolases"/>
    <property type="match status" value="1"/>
</dbReference>
<sequence>MSDPTDTGTSTPGPVFDFDKLSMALKDTSHSDRDKIEAEIKLKNYFLVSKIERTSPNLKALDQYEAMLEKERSVTEEFEAVWKDEKEKYNRFNSVREKRKIYKQLTKSNIHPLGGTTYLNLENKDDPFLHGIKYTAMPPTKRFCDIEQLSGGKRLLLHLHCCFPFIGGSKVPVDHSLFKNLSSENEKLKRKVEVSFGCRITSNIAKDCSAKVMDAQSEISVNKKVSQELATRLKYRVLCVPVNATNPNYGWLSRKPRSHTLSRGRVGGINSYPIIPRQLI</sequence>
<accession>A0ABU6WNW9</accession>
<keyword evidence="1" id="KW-0132">Cell division</keyword>
<name>A0ABU6WNW9_9FABA</name>
<dbReference type="PANTHER" id="PTHR18937">
    <property type="entry name" value="STRUCTURAL MAINTENANCE OF CHROMOSOMES SMC FAMILY MEMBER"/>
    <property type="match status" value="1"/>
</dbReference>
<keyword evidence="2" id="KW-0498">Mitosis</keyword>
<evidence type="ECO:0000313" key="5">
    <source>
        <dbReference type="EMBL" id="MED6187004.1"/>
    </source>
</evidence>
<comment type="caution">
    <text evidence="5">The sequence shown here is derived from an EMBL/GenBank/DDBJ whole genome shotgun (WGS) entry which is preliminary data.</text>
</comment>
<evidence type="ECO:0000313" key="6">
    <source>
        <dbReference type="Proteomes" id="UP001341840"/>
    </source>
</evidence>
<keyword evidence="3" id="KW-0539">Nucleus</keyword>
<dbReference type="InterPro" id="IPR027417">
    <property type="entry name" value="P-loop_NTPase"/>
</dbReference>
<gene>
    <name evidence="5" type="ORF">PIB30_072245</name>
</gene>
<dbReference type="EMBL" id="JASCZI010182094">
    <property type="protein sequence ID" value="MED6187004.1"/>
    <property type="molecule type" value="Genomic_DNA"/>
</dbReference>
<evidence type="ECO:0000256" key="3">
    <source>
        <dbReference type="ARBA" id="ARBA00023242"/>
    </source>
</evidence>